<dbReference type="Pfam" id="PF07732">
    <property type="entry name" value="Cu-oxidase_3"/>
    <property type="match status" value="1"/>
</dbReference>
<evidence type="ECO:0000313" key="7">
    <source>
        <dbReference type="EMBL" id="RZU29606.1"/>
    </source>
</evidence>
<evidence type="ECO:0000256" key="3">
    <source>
        <dbReference type="ARBA" id="ARBA00023008"/>
    </source>
</evidence>
<dbReference type="PANTHER" id="PTHR11709:SF394">
    <property type="entry name" value="FI03373P-RELATED"/>
    <property type="match status" value="1"/>
</dbReference>
<protein>
    <submittedName>
        <fullName evidence="7">FtsP/CotA-like multicopper oxidase with cupredoxin domain</fullName>
    </submittedName>
</protein>
<dbReference type="GO" id="GO:0005507">
    <property type="term" value="F:copper ion binding"/>
    <property type="evidence" value="ECO:0007669"/>
    <property type="project" value="InterPro"/>
</dbReference>
<organism evidence="7 8">
    <name type="scientific">Edaphobacter modestus</name>
    <dbReference type="NCBI Taxonomy" id="388466"/>
    <lineage>
        <taxon>Bacteria</taxon>
        <taxon>Pseudomonadati</taxon>
        <taxon>Acidobacteriota</taxon>
        <taxon>Terriglobia</taxon>
        <taxon>Terriglobales</taxon>
        <taxon>Acidobacteriaceae</taxon>
        <taxon>Edaphobacter</taxon>
    </lineage>
</organism>
<feature type="domain" description="Plastocyanin-like" evidence="5">
    <location>
        <begin position="339"/>
        <end position="439"/>
    </location>
</feature>
<keyword evidence="1" id="KW-0479">Metal-binding</keyword>
<comment type="caution">
    <text evidence="7">The sequence shown here is derived from an EMBL/GenBank/DDBJ whole genome shotgun (WGS) entry which is preliminary data.</text>
</comment>
<feature type="domain" description="Plastocyanin-like" evidence="4">
    <location>
        <begin position="184"/>
        <end position="273"/>
    </location>
</feature>
<feature type="domain" description="Plastocyanin-like" evidence="6">
    <location>
        <begin position="27"/>
        <end position="132"/>
    </location>
</feature>
<accession>A0A4V2G1K4</accession>
<keyword evidence="3" id="KW-0186">Copper</keyword>
<proteinExistence type="predicted"/>
<evidence type="ECO:0000259" key="4">
    <source>
        <dbReference type="Pfam" id="PF00394"/>
    </source>
</evidence>
<dbReference type="InterPro" id="IPR011706">
    <property type="entry name" value="Cu-oxidase_C"/>
</dbReference>
<keyword evidence="2" id="KW-0560">Oxidoreductase</keyword>
<dbReference type="InterPro" id="IPR008972">
    <property type="entry name" value="Cupredoxin"/>
</dbReference>
<dbReference type="EMBL" id="SHKW01000007">
    <property type="protein sequence ID" value="RZU29606.1"/>
    <property type="molecule type" value="Genomic_DNA"/>
</dbReference>
<sequence>MQHAGPPQLRLEIGSLRHEVAPGFVYDTTSYNGQVPAPVLRLRQGVPVTMEIVNNTAFEEYVHWHGLEVPALLDGTMEEGSLAVPAHGRIQYALTPHQEGVRWIHSHAMSHPRLDRGVYSGQYGIVYVEPKNNLGAYDREFFLATHEWGAEMQQIPDSEEDTEEAEDFGPVGLPSGGSWEVQYDIGSINGKALGAAEPLRVREWERVLFHILNASATVTQSFALPGHRFEVIALDGNTVSSPREVEVLQLGPGERISALVRMTNPGVWIFGATRGSDRVDGRMGIVVEYSGRSGTPQWKDPVLQPWDYAIFSDARPQPKLAPEQLIPMVIDREEAADGMEMWTINGKNYDGVPMKLHAGLRYRLLFENRSDEDHPVHLHRHSFELTRLHGRAMGGLWKDVVLLKRYASLEVDFTAIYKGLSLFHCHQQMHMDRGFKKLFEVI</sequence>
<evidence type="ECO:0000256" key="1">
    <source>
        <dbReference type="ARBA" id="ARBA00022723"/>
    </source>
</evidence>
<evidence type="ECO:0000259" key="6">
    <source>
        <dbReference type="Pfam" id="PF07732"/>
    </source>
</evidence>
<dbReference type="Gene3D" id="2.60.40.420">
    <property type="entry name" value="Cupredoxins - blue copper proteins"/>
    <property type="match status" value="2"/>
</dbReference>
<evidence type="ECO:0000256" key="2">
    <source>
        <dbReference type="ARBA" id="ARBA00023002"/>
    </source>
</evidence>
<dbReference type="PANTHER" id="PTHR11709">
    <property type="entry name" value="MULTI-COPPER OXIDASE"/>
    <property type="match status" value="1"/>
</dbReference>
<gene>
    <name evidence="7" type="ORF">BDD14_6191</name>
</gene>
<evidence type="ECO:0000259" key="5">
    <source>
        <dbReference type="Pfam" id="PF07731"/>
    </source>
</evidence>
<reference evidence="7 8" key="1">
    <citation type="submission" date="2019-02" db="EMBL/GenBank/DDBJ databases">
        <title>Genomic Encyclopedia of Archaeal and Bacterial Type Strains, Phase II (KMG-II): from individual species to whole genera.</title>
        <authorList>
            <person name="Goeker M."/>
        </authorList>
    </citation>
    <scope>NUCLEOTIDE SEQUENCE [LARGE SCALE GENOMIC DNA]</scope>
    <source>
        <strain evidence="7 8">DSM 18101</strain>
    </source>
</reference>
<dbReference type="InterPro" id="IPR011707">
    <property type="entry name" value="Cu-oxidase-like_N"/>
</dbReference>
<dbReference type="InterPro" id="IPR045087">
    <property type="entry name" value="Cu-oxidase_fam"/>
</dbReference>
<dbReference type="AlphaFoldDB" id="A0A4V2G1K4"/>
<dbReference type="InterPro" id="IPR001117">
    <property type="entry name" value="Cu-oxidase_2nd"/>
</dbReference>
<dbReference type="Pfam" id="PF07731">
    <property type="entry name" value="Cu-oxidase_2"/>
    <property type="match status" value="1"/>
</dbReference>
<dbReference type="Proteomes" id="UP000292958">
    <property type="component" value="Unassembled WGS sequence"/>
</dbReference>
<name>A0A4V2G1K4_9BACT</name>
<dbReference type="Pfam" id="PF00394">
    <property type="entry name" value="Cu-oxidase"/>
    <property type="match status" value="1"/>
</dbReference>
<keyword evidence="8" id="KW-1185">Reference proteome</keyword>
<dbReference type="GO" id="GO:0016491">
    <property type="term" value="F:oxidoreductase activity"/>
    <property type="evidence" value="ECO:0007669"/>
    <property type="project" value="UniProtKB-KW"/>
</dbReference>
<dbReference type="SUPFAM" id="SSF49503">
    <property type="entry name" value="Cupredoxins"/>
    <property type="match status" value="3"/>
</dbReference>
<evidence type="ECO:0000313" key="8">
    <source>
        <dbReference type="Proteomes" id="UP000292958"/>
    </source>
</evidence>